<comment type="function">
    <text evidence="7">Controls stomatal patterning.</text>
</comment>
<keyword evidence="6" id="KW-1015">Disulfide bond</keyword>
<dbReference type="InParanoid" id="A0A2R6R681"/>
<comment type="subcellular location">
    <subcellularLocation>
        <location evidence="1 7">Secreted</location>
    </subcellularLocation>
</comment>
<dbReference type="GO" id="GO:0010052">
    <property type="term" value="P:guard cell differentiation"/>
    <property type="evidence" value="ECO:0007669"/>
    <property type="project" value="UniProtKB-UniRule"/>
</dbReference>
<feature type="compositionally biased region" description="Basic and acidic residues" evidence="8">
    <location>
        <begin position="41"/>
        <end position="52"/>
    </location>
</feature>
<dbReference type="Gramene" id="PSS21497">
    <property type="protein sequence ID" value="PSS21497"/>
    <property type="gene ID" value="CEY00_Acc10541"/>
</dbReference>
<reference evidence="10" key="2">
    <citation type="journal article" date="2018" name="BMC Genomics">
        <title>A manually annotated Actinidia chinensis var. chinensis (kiwifruit) genome highlights the challenges associated with draft genomes and gene prediction in plants.</title>
        <authorList>
            <person name="Pilkington S.M."/>
            <person name="Crowhurst R."/>
            <person name="Hilario E."/>
            <person name="Nardozza S."/>
            <person name="Fraser L."/>
            <person name="Peng Y."/>
            <person name="Gunaseelan K."/>
            <person name="Simpson R."/>
            <person name="Tahir J."/>
            <person name="Deroles S.C."/>
            <person name="Templeton K."/>
            <person name="Luo Z."/>
            <person name="Davy M."/>
            <person name="Cheng C."/>
            <person name="McNeilage M."/>
            <person name="Scaglione D."/>
            <person name="Liu Y."/>
            <person name="Zhang Q."/>
            <person name="Datson P."/>
            <person name="De Silva N."/>
            <person name="Gardiner S.E."/>
            <person name="Bassett H."/>
            <person name="Chagne D."/>
            <person name="McCallum J."/>
            <person name="Dzierzon H."/>
            <person name="Deng C."/>
            <person name="Wang Y.Y."/>
            <person name="Barron L."/>
            <person name="Manako K."/>
            <person name="Bowen J."/>
            <person name="Foster T.M."/>
            <person name="Erridge Z.A."/>
            <person name="Tiffin H."/>
            <person name="Waite C.N."/>
            <person name="Davies K.M."/>
            <person name="Grierson E.P."/>
            <person name="Laing W.A."/>
            <person name="Kirk R."/>
            <person name="Chen X."/>
            <person name="Wood M."/>
            <person name="Montefiori M."/>
            <person name="Brummell D.A."/>
            <person name="Schwinn K.E."/>
            <person name="Catanach A."/>
            <person name="Fullerton C."/>
            <person name="Li D."/>
            <person name="Meiyalaghan S."/>
            <person name="Nieuwenhuizen N."/>
            <person name="Read N."/>
            <person name="Prakash R."/>
            <person name="Hunter D."/>
            <person name="Zhang H."/>
            <person name="McKenzie M."/>
            <person name="Knabel M."/>
            <person name="Harris A."/>
            <person name="Allan A.C."/>
            <person name="Gleave A."/>
            <person name="Chen A."/>
            <person name="Janssen B.J."/>
            <person name="Plunkett B."/>
            <person name="Ampomah-Dwamena C."/>
            <person name="Voogd C."/>
            <person name="Leif D."/>
            <person name="Lafferty D."/>
            <person name="Souleyre E.J.F."/>
            <person name="Varkonyi-Gasic E."/>
            <person name="Gambi F."/>
            <person name="Hanley J."/>
            <person name="Yao J.L."/>
            <person name="Cheung J."/>
            <person name="David K.M."/>
            <person name="Warren B."/>
            <person name="Marsh K."/>
            <person name="Snowden K.C."/>
            <person name="Lin-Wang K."/>
            <person name="Brian L."/>
            <person name="Martinez-Sanchez M."/>
            <person name="Wang M."/>
            <person name="Ileperuma N."/>
            <person name="Macnee N."/>
            <person name="Campin R."/>
            <person name="McAtee P."/>
            <person name="Drummond R.S.M."/>
            <person name="Espley R.V."/>
            <person name="Ireland H.S."/>
            <person name="Wu R."/>
            <person name="Atkinson R.G."/>
            <person name="Karunairetnam S."/>
            <person name="Bulley S."/>
            <person name="Chunkath S."/>
            <person name="Hanley Z."/>
            <person name="Storey R."/>
            <person name="Thrimawithana A.H."/>
            <person name="Thomson S."/>
            <person name="David C."/>
            <person name="Testolin R."/>
            <person name="Huang H."/>
            <person name="Hellens R.P."/>
            <person name="Schaffer R.J."/>
        </authorList>
    </citation>
    <scope>NUCLEOTIDE SEQUENCE [LARGE SCALE GENOMIC DNA]</scope>
    <source>
        <strain evidence="10">cv. Red5</strain>
    </source>
</reference>
<dbReference type="FunCoup" id="A0A2R6R681">
    <property type="interactions" value="171"/>
</dbReference>
<reference evidence="9 10" key="1">
    <citation type="submission" date="2017-07" db="EMBL/GenBank/DDBJ databases">
        <title>An improved, manually edited Actinidia chinensis var. chinensis (kiwifruit) genome highlights the challenges associated with draft genomes and gene prediction in plants.</title>
        <authorList>
            <person name="Pilkington S."/>
            <person name="Crowhurst R."/>
            <person name="Hilario E."/>
            <person name="Nardozza S."/>
            <person name="Fraser L."/>
            <person name="Peng Y."/>
            <person name="Gunaseelan K."/>
            <person name="Simpson R."/>
            <person name="Tahir J."/>
            <person name="Deroles S."/>
            <person name="Templeton K."/>
            <person name="Luo Z."/>
            <person name="Davy M."/>
            <person name="Cheng C."/>
            <person name="Mcneilage M."/>
            <person name="Scaglione D."/>
            <person name="Liu Y."/>
            <person name="Zhang Q."/>
            <person name="Datson P."/>
            <person name="De Silva N."/>
            <person name="Gardiner S."/>
            <person name="Bassett H."/>
            <person name="Chagne D."/>
            <person name="Mccallum J."/>
            <person name="Dzierzon H."/>
            <person name="Deng C."/>
            <person name="Wang Y.-Y."/>
            <person name="Barron N."/>
            <person name="Manako K."/>
            <person name="Bowen J."/>
            <person name="Foster T."/>
            <person name="Erridge Z."/>
            <person name="Tiffin H."/>
            <person name="Waite C."/>
            <person name="Davies K."/>
            <person name="Grierson E."/>
            <person name="Laing W."/>
            <person name="Kirk R."/>
            <person name="Chen X."/>
            <person name="Wood M."/>
            <person name="Montefiori M."/>
            <person name="Brummell D."/>
            <person name="Schwinn K."/>
            <person name="Catanach A."/>
            <person name="Fullerton C."/>
            <person name="Li D."/>
            <person name="Meiyalaghan S."/>
            <person name="Nieuwenhuizen N."/>
            <person name="Read N."/>
            <person name="Prakash R."/>
            <person name="Hunter D."/>
            <person name="Zhang H."/>
            <person name="Mckenzie M."/>
            <person name="Knabel M."/>
            <person name="Harris A."/>
            <person name="Allan A."/>
            <person name="Chen A."/>
            <person name="Janssen B."/>
            <person name="Plunkett B."/>
            <person name="Dwamena C."/>
            <person name="Voogd C."/>
            <person name="Leif D."/>
            <person name="Lafferty D."/>
            <person name="Souleyre E."/>
            <person name="Varkonyi-Gasic E."/>
            <person name="Gambi F."/>
            <person name="Hanley J."/>
            <person name="Yao J.-L."/>
            <person name="Cheung J."/>
            <person name="David K."/>
            <person name="Warren B."/>
            <person name="Marsh K."/>
            <person name="Snowden K."/>
            <person name="Lin-Wang K."/>
            <person name="Brian L."/>
            <person name="Martinez-Sanchez M."/>
            <person name="Wang M."/>
            <person name="Ileperuma N."/>
            <person name="Macnee N."/>
            <person name="Campin R."/>
            <person name="Mcatee P."/>
            <person name="Drummond R."/>
            <person name="Espley R."/>
            <person name="Ireland H."/>
            <person name="Wu R."/>
            <person name="Atkinson R."/>
            <person name="Karunairetnam S."/>
            <person name="Bulley S."/>
            <person name="Chunkath S."/>
            <person name="Hanley Z."/>
            <person name="Storey R."/>
            <person name="Thrimawithana A."/>
            <person name="Thomson S."/>
            <person name="David C."/>
            <person name="Testolin R."/>
        </authorList>
    </citation>
    <scope>NUCLEOTIDE SEQUENCE [LARGE SCALE GENOMIC DNA]</scope>
    <source>
        <strain evidence="10">cv. Red5</strain>
        <tissue evidence="9">Young leaf</tissue>
    </source>
</reference>
<keyword evidence="3 7" id="KW-0217">Developmental protein</keyword>
<accession>A0A2R6R681</accession>
<evidence type="ECO:0000256" key="4">
    <source>
        <dbReference type="ARBA" id="ARBA00022525"/>
    </source>
</evidence>
<dbReference type="OrthoDB" id="1922142at2759"/>
<feature type="chain" id="PRO_5027146904" description="Epidermal patterning factor-like protein" evidence="7">
    <location>
        <begin position="31"/>
        <end position="126"/>
    </location>
</feature>
<dbReference type="EMBL" id="NKQK01000009">
    <property type="protein sequence ID" value="PSS21497.1"/>
    <property type="molecule type" value="Genomic_DNA"/>
</dbReference>
<dbReference type="Pfam" id="PF17181">
    <property type="entry name" value="EPF"/>
    <property type="match status" value="1"/>
</dbReference>
<organism evidence="9 10">
    <name type="scientific">Actinidia chinensis var. chinensis</name>
    <name type="common">Chinese soft-hair kiwi</name>
    <dbReference type="NCBI Taxonomy" id="1590841"/>
    <lineage>
        <taxon>Eukaryota</taxon>
        <taxon>Viridiplantae</taxon>
        <taxon>Streptophyta</taxon>
        <taxon>Embryophyta</taxon>
        <taxon>Tracheophyta</taxon>
        <taxon>Spermatophyta</taxon>
        <taxon>Magnoliopsida</taxon>
        <taxon>eudicotyledons</taxon>
        <taxon>Gunneridae</taxon>
        <taxon>Pentapetalae</taxon>
        <taxon>asterids</taxon>
        <taxon>Ericales</taxon>
        <taxon>Actinidiaceae</taxon>
        <taxon>Actinidia</taxon>
    </lineage>
</organism>
<evidence type="ECO:0000256" key="6">
    <source>
        <dbReference type="ARBA" id="ARBA00023157"/>
    </source>
</evidence>
<comment type="caution">
    <text evidence="9">The sequence shown here is derived from an EMBL/GenBank/DDBJ whole genome shotgun (WGS) entry which is preliminary data.</text>
</comment>
<dbReference type="Proteomes" id="UP000241394">
    <property type="component" value="Chromosome LG9"/>
</dbReference>
<protein>
    <recommendedName>
        <fullName evidence="7">Epidermal patterning factor-like protein</fullName>
    </recommendedName>
</protein>
<evidence type="ECO:0000313" key="9">
    <source>
        <dbReference type="EMBL" id="PSS21497.1"/>
    </source>
</evidence>
<dbReference type="GO" id="GO:0005576">
    <property type="term" value="C:extracellular region"/>
    <property type="evidence" value="ECO:0007669"/>
    <property type="project" value="UniProtKB-SubCell"/>
</dbReference>
<evidence type="ECO:0000256" key="8">
    <source>
        <dbReference type="SAM" id="MobiDB-lite"/>
    </source>
</evidence>
<dbReference type="PANTHER" id="PTHR33109">
    <property type="entry name" value="EPIDERMAL PATTERNING FACTOR-LIKE PROTEIN 4"/>
    <property type="match status" value="1"/>
</dbReference>
<dbReference type="PANTHER" id="PTHR33109:SF102">
    <property type="entry name" value="EPIDERMAL PATTERNING FACTOR-LIKE PROTEIN 1"/>
    <property type="match status" value="1"/>
</dbReference>
<dbReference type="AlphaFoldDB" id="A0A2R6R681"/>
<keyword evidence="4 7" id="KW-0964">Secreted</keyword>
<evidence type="ECO:0000256" key="2">
    <source>
        <dbReference type="ARBA" id="ARBA00008127"/>
    </source>
</evidence>
<sequence>MAMNSIKLFRTTATIIVVALLIHLLSPILCSDQPKQPPDTDATRDLPFEGKTRLGSAPPSCHNKCNQCHPCLAIQVPTMPTHVDFQPGLDRVKPTEFYDSSSYGNKYSNYKPLGWKCRCSDHFYNP</sequence>
<evidence type="ECO:0000313" key="10">
    <source>
        <dbReference type="Proteomes" id="UP000241394"/>
    </source>
</evidence>
<evidence type="ECO:0000256" key="5">
    <source>
        <dbReference type="ARBA" id="ARBA00022729"/>
    </source>
</evidence>
<evidence type="ECO:0000256" key="7">
    <source>
        <dbReference type="RuleBase" id="RU367102"/>
    </source>
</evidence>
<feature type="signal peptide" evidence="7">
    <location>
        <begin position="1"/>
        <end position="30"/>
    </location>
</feature>
<proteinExistence type="inferred from homology"/>
<evidence type="ECO:0000256" key="3">
    <source>
        <dbReference type="ARBA" id="ARBA00022473"/>
    </source>
</evidence>
<name>A0A2R6R681_ACTCC</name>
<dbReference type="OMA" id="NSKINMF"/>
<dbReference type="InterPro" id="IPR039455">
    <property type="entry name" value="EPFL"/>
</dbReference>
<feature type="region of interest" description="Disordered" evidence="8">
    <location>
        <begin position="33"/>
        <end position="58"/>
    </location>
</feature>
<evidence type="ECO:0000256" key="1">
    <source>
        <dbReference type="ARBA" id="ARBA00004613"/>
    </source>
</evidence>
<dbReference type="STRING" id="1590841.A0A2R6R681"/>
<keyword evidence="10" id="KW-1185">Reference proteome</keyword>
<gene>
    <name evidence="9" type="ORF">CEY00_Acc10541</name>
</gene>
<comment type="similarity">
    <text evidence="2 7">Belongs to the plant cysteine rich small secretory peptide family. Epidermal patterning factor subfamily.</text>
</comment>
<keyword evidence="5 7" id="KW-0732">Signal</keyword>